<proteinExistence type="predicted"/>
<name>A0A5D3AK91_9TREE</name>
<gene>
    <name evidence="1" type="ORF">B9479_008221</name>
</gene>
<feature type="non-terminal residue" evidence="1">
    <location>
        <position position="455"/>
    </location>
</feature>
<evidence type="ECO:0000313" key="1">
    <source>
        <dbReference type="EMBL" id="TYJ51222.1"/>
    </source>
</evidence>
<evidence type="ECO:0000313" key="2">
    <source>
        <dbReference type="Proteomes" id="UP000322245"/>
    </source>
</evidence>
<keyword evidence="2" id="KW-1185">Reference proteome</keyword>
<comment type="caution">
    <text evidence="1">The sequence shown here is derived from an EMBL/GenBank/DDBJ whole genome shotgun (WGS) entry which is preliminary data.</text>
</comment>
<dbReference type="EMBL" id="NIDF01000325">
    <property type="protein sequence ID" value="TYJ51222.1"/>
    <property type="molecule type" value="Genomic_DNA"/>
</dbReference>
<dbReference type="AlphaFoldDB" id="A0A5D3AK91"/>
<sequence length="455" mass="51869">MPKIVEHYLQLANLDYLKSELEQTVTTLDRLSQKGLLDPARDYRTLSNADAKSLTHAAGARISKDPNAVLHNNHREWNAADATRWANHIHLETDDLETKGHMYFGEKTLKDAEDMNERIILLMDEMLQSVKDEPTPDTAMLQRLSRSRYLADGLRSQVISEQALPSLVSKIYSDLAVAHPARVNAAPSTRKNKTTIKWDRSFSDIEGARARLRASKRWNGDMKSMGRLESCVDELHTVLSEEYEKKIQRQHYRHLFNHSDGVDLNLYDTLRVGDLGELLSNRQKHLEESLHKLKDAWAHVTGHPGDFSALALTQPDDIIRDDFELCITNFGIPHDMVLQSYGFDRLSRKLTTLMEGYKYEPETTVFRPSIAQSYLRSLVGLRDQVHGRYDDFLRDNSGGAGATGEGTERPKLLESFQQANRKLMATNRGAARSLVRENDQAIKIEIKYDEKIESL</sequence>
<organism evidence="1 2">
    <name type="scientific">Cryptococcus floricola</name>
    <dbReference type="NCBI Taxonomy" id="2591691"/>
    <lineage>
        <taxon>Eukaryota</taxon>
        <taxon>Fungi</taxon>
        <taxon>Dikarya</taxon>
        <taxon>Basidiomycota</taxon>
        <taxon>Agaricomycotina</taxon>
        <taxon>Tremellomycetes</taxon>
        <taxon>Tremellales</taxon>
        <taxon>Cryptococcaceae</taxon>
        <taxon>Cryptococcus</taxon>
    </lineage>
</organism>
<accession>A0A5D3AK91</accession>
<reference evidence="1 2" key="1">
    <citation type="submission" date="2017-05" db="EMBL/GenBank/DDBJ databases">
        <title>The Genome Sequence of Tsuchiyaea wingfieldii DSM 27421.</title>
        <authorList>
            <person name="Cuomo C."/>
            <person name="Passer A."/>
            <person name="Billmyre B."/>
            <person name="Heitman J."/>
        </authorList>
    </citation>
    <scope>NUCLEOTIDE SEQUENCE [LARGE SCALE GENOMIC DNA]</scope>
    <source>
        <strain evidence="1 2">DSM 27421</strain>
    </source>
</reference>
<dbReference type="Proteomes" id="UP000322245">
    <property type="component" value="Unassembled WGS sequence"/>
</dbReference>
<protein>
    <submittedName>
        <fullName evidence="1">Uncharacterized protein</fullName>
    </submittedName>
</protein>